<dbReference type="Gene3D" id="3.40.50.1860">
    <property type="match status" value="2"/>
</dbReference>
<proteinExistence type="inferred from homology"/>
<dbReference type="PANTHER" id="PTHR21198:SF7">
    <property type="entry name" value="ASPARTATE-GLUTAMATE RACEMASE FAMILY"/>
    <property type="match status" value="1"/>
</dbReference>
<dbReference type="PANTHER" id="PTHR21198">
    <property type="entry name" value="GLUTAMATE RACEMASE"/>
    <property type="match status" value="1"/>
</dbReference>
<keyword evidence="2" id="KW-0413">Isomerase</keyword>
<dbReference type="EMBL" id="CP048649">
    <property type="protein sequence ID" value="QIB69064.1"/>
    <property type="molecule type" value="Genomic_DNA"/>
</dbReference>
<dbReference type="InterPro" id="IPR015942">
    <property type="entry name" value="Asp/Glu/hydantoin_racemase"/>
</dbReference>
<accession>A0A858BWF7</accession>
<dbReference type="NCBIfam" id="TIGR00035">
    <property type="entry name" value="asp_race"/>
    <property type="match status" value="1"/>
</dbReference>
<keyword evidence="4" id="KW-1185">Reference proteome</keyword>
<name>A0A858BWF7_9FIRM</name>
<dbReference type="InterPro" id="IPR001920">
    <property type="entry name" value="Asp/Glu_race"/>
</dbReference>
<sequence length="266" mass="29838">MYRAAKFIGGILFLSRLRARNIADSHSQKVKEVSKLVGILGGMGPMASQLFYKMVTDMTDAGCDQEHVNLLLYSDSSMPDRTAAILKGDYENVQAQLLADAQILERSGCQAIGITCNTAHFFADRIKDEIGIPIIHMIQETAQQVAEEAREQKVALLATDGTIRTRLYQDRLEQAGVVPVILPEDMQKMVMYQIYERIKNGKPCDEEKWAVLDEFIREAGCKRAILACTELSVIREELALDDFYVDPLRVLACEVIEFSGKKLKLC</sequence>
<reference evidence="3 4" key="1">
    <citation type="submission" date="2020-02" db="EMBL/GenBank/DDBJ databases">
        <authorList>
            <person name="Kim Y.B."/>
            <person name="Roh S.W."/>
        </authorList>
    </citation>
    <scope>NUCLEOTIDE SEQUENCE [LARGE SCALE GENOMIC DNA]</scope>
    <source>
        <strain evidence="3 4">DSM 103574</strain>
    </source>
</reference>
<dbReference type="Pfam" id="PF01177">
    <property type="entry name" value="Asp_Glu_race"/>
    <property type="match status" value="1"/>
</dbReference>
<comment type="similarity">
    <text evidence="1">Belongs to the aspartate/glutamate racemases family.</text>
</comment>
<gene>
    <name evidence="3" type="ORF">Ami103574_06860</name>
</gene>
<dbReference type="SUPFAM" id="SSF53681">
    <property type="entry name" value="Aspartate/glutamate racemase"/>
    <property type="match status" value="2"/>
</dbReference>
<dbReference type="GO" id="GO:0047661">
    <property type="term" value="F:amino-acid racemase activity"/>
    <property type="evidence" value="ECO:0007669"/>
    <property type="project" value="InterPro"/>
</dbReference>
<dbReference type="Proteomes" id="UP000466848">
    <property type="component" value="Chromosome"/>
</dbReference>
<dbReference type="KEGG" id="abut:Ami103574_06860"/>
<protein>
    <submittedName>
        <fullName evidence="3">Aspartate/glutamate racemase family protein</fullName>
    </submittedName>
</protein>
<organism evidence="3 4">
    <name type="scientific">Aminipila butyrica</name>
    <dbReference type="NCBI Taxonomy" id="433296"/>
    <lineage>
        <taxon>Bacteria</taxon>
        <taxon>Bacillati</taxon>
        <taxon>Bacillota</taxon>
        <taxon>Clostridia</taxon>
        <taxon>Peptostreptococcales</taxon>
        <taxon>Anaerovoracaceae</taxon>
        <taxon>Aminipila</taxon>
    </lineage>
</organism>
<dbReference type="AlphaFoldDB" id="A0A858BWF7"/>
<evidence type="ECO:0000256" key="1">
    <source>
        <dbReference type="ARBA" id="ARBA00007847"/>
    </source>
</evidence>
<evidence type="ECO:0000256" key="2">
    <source>
        <dbReference type="ARBA" id="ARBA00023235"/>
    </source>
</evidence>
<dbReference type="InterPro" id="IPR004380">
    <property type="entry name" value="Asp_race"/>
</dbReference>
<evidence type="ECO:0000313" key="4">
    <source>
        <dbReference type="Proteomes" id="UP000466848"/>
    </source>
</evidence>
<evidence type="ECO:0000313" key="3">
    <source>
        <dbReference type="EMBL" id="QIB69064.1"/>
    </source>
</evidence>